<dbReference type="Proteomes" id="UP001652621">
    <property type="component" value="Unplaced"/>
</dbReference>
<feature type="transmembrane region" description="Helical" evidence="1">
    <location>
        <begin position="40"/>
        <end position="61"/>
    </location>
</feature>
<evidence type="ECO:0000313" key="2">
    <source>
        <dbReference type="Proteomes" id="UP001652621"/>
    </source>
</evidence>
<evidence type="ECO:0000313" key="3">
    <source>
        <dbReference type="RefSeq" id="XP_058987571.1"/>
    </source>
</evidence>
<reference evidence="3" key="1">
    <citation type="submission" date="2025-08" db="UniProtKB">
        <authorList>
            <consortium name="RefSeq"/>
        </authorList>
    </citation>
    <scope>IDENTIFICATION</scope>
    <source>
        <strain evidence="3">Aabys</strain>
        <tissue evidence="3">Whole body</tissue>
    </source>
</reference>
<feature type="transmembrane region" description="Helical" evidence="1">
    <location>
        <begin position="135"/>
        <end position="160"/>
    </location>
</feature>
<keyword evidence="1" id="KW-1133">Transmembrane helix</keyword>
<keyword evidence="2" id="KW-1185">Reference proteome</keyword>
<name>A0ABM3VP56_MUSDO</name>
<keyword evidence="1" id="KW-0472">Membrane</keyword>
<evidence type="ECO:0000256" key="1">
    <source>
        <dbReference type="SAM" id="Phobius"/>
    </source>
</evidence>
<proteinExistence type="predicted"/>
<protein>
    <submittedName>
        <fullName evidence="3">Odorant receptor 67d-like isoform X2</fullName>
    </submittedName>
</protein>
<gene>
    <name evidence="3" type="primary">LOC101890514</name>
</gene>
<sequence>MAGNIQLSPSERFAKFIKVIKLFAGFCGVNSLERDYRVTWVTWLVICVVTSFFVCTFYTIYVGMAIQNNYSILLQSLCITGTGVQGYTKLLNAIFCGKHLRFAFEELTAIYEEYECKRLEYRDNLKENLEMVKRLIYGLLLINFILIAALFAVPLFYYYVRKEKIDVIPLMIPA</sequence>
<organism evidence="2 3">
    <name type="scientific">Musca domestica</name>
    <name type="common">House fly</name>
    <dbReference type="NCBI Taxonomy" id="7370"/>
    <lineage>
        <taxon>Eukaryota</taxon>
        <taxon>Metazoa</taxon>
        <taxon>Ecdysozoa</taxon>
        <taxon>Arthropoda</taxon>
        <taxon>Hexapoda</taxon>
        <taxon>Insecta</taxon>
        <taxon>Pterygota</taxon>
        <taxon>Neoptera</taxon>
        <taxon>Endopterygota</taxon>
        <taxon>Diptera</taxon>
        <taxon>Brachycera</taxon>
        <taxon>Muscomorpha</taxon>
        <taxon>Muscoidea</taxon>
        <taxon>Muscidae</taxon>
        <taxon>Musca</taxon>
    </lineage>
</organism>
<dbReference type="GeneID" id="101890514"/>
<keyword evidence="1" id="KW-0812">Transmembrane</keyword>
<dbReference type="RefSeq" id="XP_058987571.1">
    <property type="nucleotide sequence ID" value="XM_059131588.1"/>
</dbReference>
<accession>A0ABM3VP56</accession>